<accession>A0A9P0L9I9</accession>
<comment type="caution">
    <text evidence="2">The sequence shown here is derived from an EMBL/GenBank/DDBJ whole genome shotgun (WGS) entry which is preliminary data.</text>
</comment>
<protein>
    <submittedName>
        <fullName evidence="2">Uncharacterized protein</fullName>
    </submittedName>
</protein>
<keyword evidence="3" id="KW-1185">Reference proteome</keyword>
<evidence type="ECO:0000313" key="2">
    <source>
        <dbReference type="EMBL" id="CAH1988021.1"/>
    </source>
</evidence>
<dbReference type="OrthoDB" id="6760844at2759"/>
<feature type="region of interest" description="Disordered" evidence="1">
    <location>
        <begin position="113"/>
        <end position="146"/>
    </location>
</feature>
<name>A0A9P0L9I9_ACAOB</name>
<organism evidence="2 3">
    <name type="scientific">Acanthoscelides obtectus</name>
    <name type="common">Bean weevil</name>
    <name type="synonym">Bruchus obtectus</name>
    <dbReference type="NCBI Taxonomy" id="200917"/>
    <lineage>
        <taxon>Eukaryota</taxon>
        <taxon>Metazoa</taxon>
        <taxon>Ecdysozoa</taxon>
        <taxon>Arthropoda</taxon>
        <taxon>Hexapoda</taxon>
        <taxon>Insecta</taxon>
        <taxon>Pterygota</taxon>
        <taxon>Neoptera</taxon>
        <taxon>Endopterygota</taxon>
        <taxon>Coleoptera</taxon>
        <taxon>Polyphaga</taxon>
        <taxon>Cucujiformia</taxon>
        <taxon>Chrysomeloidea</taxon>
        <taxon>Chrysomelidae</taxon>
        <taxon>Bruchinae</taxon>
        <taxon>Bruchini</taxon>
        <taxon>Acanthoscelides</taxon>
    </lineage>
</organism>
<sequence length="146" mass="15433">MHLINNCRTMFNTVFVVILLLCAFCCILVDLQSGGFFFSFETENGIKRAFVTGTENFHGVYIYNTNDGARHVVHFGGSERDSGPFVTLNGPVTSRPVGPPVSKYTLAHAPKSVQTASTAPAPAPAPAPAVADLPIAPPTVPSSTGK</sequence>
<dbReference type="EMBL" id="CAKOFQ010007035">
    <property type="protein sequence ID" value="CAH1988021.1"/>
    <property type="molecule type" value="Genomic_DNA"/>
</dbReference>
<evidence type="ECO:0000313" key="3">
    <source>
        <dbReference type="Proteomes" id="UP001152888"/>
    </source>
</evidence>
<proteinExistence type="predicted"/>
<dbReference type="AlphaFoldDB" id="A0A9P0L9I9"/>
<dbReference type="Proteomes" id="UP001152888">
    <property type="component" value="Unassembled WGS sequence"/>
</dbReference>
<gene>
    <name evidence="2" type="ORF">ACAOBT_LOCUS18227</name>
</gene>
<reference evidence="2" key="1">
    <citation type="submission" date="2022-03" db="EMBL/GenBank/DDBJ databases">
        <authorList>
            <person name="Sayadi A."/>
        </authorList>
    </citation>
    <scope>NUCLEOTIDE SEQUENCE</scope>
</reference>
<evidence type="ECO:0000256" key="1">
    <source>
        <dbReference type="SAM" id="MobiDB-lite"/>
    </source>
</evidence>